<accession>A0A3S4ZIA8</accession>
<name>A0A3S4ZIA8_9PLAT</name>
<sequence length="207" mass="23040">MTLRRPRLISSLNAKAVAFACLLFTRTSRQRADSLSAMIALQYARSHPQPAIRNQPRSDSLTPLNSHLIPQTRVPRTVVHLVSLIIIHCTCALHSVEEDASPQSEWALLRLWRPRPSTSPSKQNATCKAQRLVINSKASLASTDTHARPRPHSHHSPMLLPQSRTHSLILSVRTPVVHTRISSGTGEFTVMMTFKVYMTNAPHSVIA</sequence>
<dbReference type="EMBL" id="CAAALY010013967">
    <property type="protein sequence ID" value="VEL12164.1"/>
    <property type="molecule type" value="Genomic_DNA"/>
</dbReference>
<reference evidence="1" key="1">
    <citation type="submission" date="2018-11" db="EMBL/GenBank/DDBJ databases">
        <authorList>
            <consortium name="Pathogen Informatics"/>
        </authorList>
    </citation>
    <scope>NUCLEOTIDE SEQUENCE</scope>
</reference>
<dbReference type="Proteomes" id="UP000784294">
    <property type="component" value="Unassembled WGS sequence"/>
</dbReference>
<comment type="caution">
    <text evidence="1">The sequence shown here is derived from an EMBL/GenBank/DDBJ whole genome shotgun (WGS) entry which is preliminary data.</text>
</comment>
<evidence type="ECO:0000313" key="2">
    <source>
        <dbReference type="Proteomes" id="UP000784294"/>
    </source>
</evidence>
<evidence type="ECO:0000313" key="1">
    <source>
        <dbReference type="EMBL" id="VEL12164.1"/>
    </source>
</evidence>
<gene>
    <name evidence="1" type="ORF">PXEA_LOCUS5604</name>
</gene>
<organism evidence="1 2">
    <name type="scientific">Protopolystoma xenopodis</name>
    <dbReference type="NCBI Taxonomy" id="117903"/>
    <lineage>
        <taxon>Eukaryota</taxon>
        <taxon>Metazoa</taxon>
        <taxon>Spiralia</taxon>
        <taxon>Lophotrochozoa</taxon>
        <taxon>Platyhelminthes</taxon>
        <taxon>Monogenea</taxon>
        <taxon>Polyopisthocotylea</taxon>
        <taxon>Polystomatidea</taxon>
        <taxon>Polystomatidae</taxon>
        <taxon>Protopolystoma</taxon>
    </lineage>
</organism>
<proteinExistence type="predicted"/>
<dbReference type="AlphaFoldDB" id="A0A3S4ZIA8"/>
<keyword evidence="2" id="KW-1185">Reference proteome</keyword>
<protein>
    <submittedName>
        <fullName evidence="1">Uncharacterized protein</fullName>
    </submittedName>
</protein>